<gene>
    <name evidence="2" type="ORF">HHU12_13655</name>
</gene>
<protein>
    <submittedName>
        <fullName evidence="2">Uncharacterized protein</fullName>
    </submittedName>
</protein>
<dbReference type="RefSeq" id="WP_169657301.1">
    <property type="nucleotide sequence ID" value="NZ_JABANE010000033.1"/>
</dbReference>
<feature type="region of interest" description="Disordered" evidence="1">
    <location>
        <begin position="517"/>
        <end position="538"/>
    </location>
</feature>
<evidence type="ECO:0000256" key="1">
    <source>
        <dbReference type="SAM" id="MobiDB-lite"/>
    </source>
</evidence>
<proteinExistence type="predicted"/>
<evidence type="ECO:0000313" key="2">
    <source>
        <dbReference type="EMBL" id="NME69014.1"/>
    </source>
</evidence>
<dbReference type="AlphaFoldDB" id="A0A7X9X9S8"/>
<evidence type="ECO:0000313" key="3">
    <source>
        <dbReference type="Proteomes" id="UP000576082"/>
    </source>
</evidence>
<organism evidence="2 3">
    <name type="scientific">Flammeovirga aprica JL-4</name>
    <dbReference type="NCBI Taxonomy" id="694437"/>
    <lineage>
        <taxon>Bacteria</taxon>
        <taxon>Pseudomonadati</taxon>
        <taxon>Bacteroidota</taxon>
        <taxon>Cytophagia</taxon>
        <taxon>Cytophagales</taxon>
        <taxon>Flammeovirgaceae</taxon>
        <taxon>Flammeovirga</taxon>
    </lineage>
</organism>
<reference evidence="2 3" key="1">
    <citation type="submission" date="2020-04" db="EMBL/GenBank/DDBJ databases">
        <title>Flammeovirga sp. SR4, a novel species isolated from seawater.</title>
        <authorList>
            <person name="Wang X."/>
        </authorList>
    </citation>
    <scope>NUCLEOTIDE SEQUENCE [LARGE SCALE GENOMIC DNA]</scope>
    <source>
        <strain evidence="2 3">ATCC 23126</strain>
    </source>
</reference>
<name>A0A7X9X9S8_9BACT</name>
<sequence length="538" mass="62257">MNPKQSLTQSEKKIYEAFLMQCKQVKEATAITEVESPTDKLKRINRFKCEENFEEAIKYYFPHYCSAPFGWFHTKAWKDIFLYKKRINIWEWSRESAKSVFADVFIPIYMLITDHLDGMILASENEGKAKILLKDIEAELSTNNRLIADFGDFGLIGSFQQGYFSTKTGIGFWAFGLGQNPAGVREGHKRPNYGVVDDADNKDVAKNQERTQERIDWIRGEFMGCLSTKQRTFVFANNRVARNGLTAHMVGDIEEDDPIDENINHIKVYFTEDPETHEMLKLEDGGVPAWKENFTIVEAKGKIADMKDNADRQLYHKDIPKGKVFKRALTTWVQPLPIHQYDYLIAYNDPSFSGSKKADTKAIVLMGRKGKYIDVLWAWVRKAELMNMIQAYCYLDECIRELQLEIIYGENQPKLKGVNYRAYSEGNFAQKLILKKEFLNYEDSMFIPIFDMRSKPDKTGRIEVLSSPFNFGLLRFNENLRKDKDMLALLHQFFQFPAGHDDGPDAVEGGYYYLQKKKPKGDGKAKKRYGKIKKSKGR</sequence>
<dbReference type="Proteomes" id="UP000576082">
    <property type="component" value="Unassembled WGS sequence"/>
</dbReference>
<keyword evidence="3" id="KW-1185">Reference proteome</keyword>
<dbReference type="EMBL" id="JABANE010000033">
    <property type="protein sequence ID" value="NME69014.1"/>
    <property type="molecule type" value="Genomic_DNA"/>
</dbReference>
<accession>A0A7X9X9S8</accession>
<comment type="caution">
    <text evidence="2">The sequence shown here is derived from an EMBL/GenBank/DDBJ whole genome shotgun (WGS) entry which is preliminary data.</text>
</comment>